<organism evidence="5">
    <name type="scientific">Sesamum latifolium</name>
    <dbReference type="NCBI Taxonomy" id="2727402"/>
    <lineage>
        <taxon>Eukaryota</taxon>
        <taxon>Viridiplantae</taxon>
        <taxon>Streptophyta</taxon>
        <taxon>Embryophyta</taxon>
        <taxon>Tracheophyta</taxon>
        <taxon>Spermatophyta</taxon>
        <taxon>Magnoliopsida</taxon>
        <taxon>eudicotyledons</taxon>
        <taxon>Gunneridae</taxon>
        <taxon>Pentapetalae</taxon>
        <taxon>asterids</taxon>
        <taxon>lamiids</taxon>
        <taxon>Lamiales</taxon>
        <taxon>Pedaliaceae</taxon>
        <taxon>Sesamum</taxon>
    </lineage>
</organism>
<dbReference type="EMBL" id="JACGWN010000001">
    <property type="protein sequence ID" value="KAL0464628.1"/>
    <property type="molecule type" value="Genomic_DNA"/>
</dbReference>
<comment type="caution">
    <text evidence="5">The sequence shown here is derived from an EMBL/GenBank/DDBJ whole genome shotgun (WGS) entry which is preliminary data.</text>
</comment>
<sequence length="224" mass="25172">MQLTNKTDQYVAFKVKTTNPKRYCVLPNAGVVLPNSVCNVTVTMQAQKEAPPDMQCRDKFLVQSVIAPEGAANKDVTPEMFNKEDGKVVDDFRLRVVFVPANRPSQYLKEMKKGLLLERLQLRMRLKNLHCLKLIGGIECLSFYDVTKFPCSFLDASSPTMKAWSVVSKLNEEKASIIKQNQKLLEELELIQKRSREGQRGGVSVVVAVVGLLLGILVGYLIRK</sequence>
<dbReference type="SUPFAM" id="SSF49354">
    <property type="entry name" value="PapD-like"/>
    <property type="match status" value="1"/>
</dbReference>
<dbReference type="GO" id="GO:0005886">
    <property type="term" value="C:plasma membrane"/>
    <property type="evidence" value="ECO:0007669"/>
    <property type="project" value="TreeGrafter"/>
</dbReference>
<dbReference type="PROSITE" id="PS50202">
    <property type="entry name" value="MSP"/>
    <property type="match status" value="1"/>
</dbReference>
<dbReference type="PANTHER" id="PTHR10809">
    <property type="entry name" value="VESICLE-ASSOCIATED MEMBRANE PROTEIN-ASSOCIATED PROTEIN"/>
    <property type="match status" value="1"/>
</dbReference>
<dbReference type="GO" id="GO:0090158">
    <property type="term" value="P:endoplasmic reticulum membrane organization"/>
    <property type="evidence" value="ECO:0007669"/>
    <property type="project" value="TreeGrafter"/>
</dbReference>
<dbReference type="AlphaFoldDB" id="A0AAW2YFP3"/>
<evidence type="ECO:0000313" key="5">
    <source>
        <dbReference type="EMBL" id="KAL0464628.1"/>
    </source>
</evidence>
<dbReference type="InterPro" id="IPR008962">
    <property type="entry name" value="PapD-like_sf"/>
</dbReference>
<reference evidence="5" key="1">
    <citation type="submission" date="2020-06" db="EMBL/GenBank/DDBJ databases">
        <authorList>
            <person name="Li T."/>
            <person name="Hu X."/>
            <person name="Zhang T."/>
            <person name="Song X."/>
            <person name="Zhang H."/>
            <person name="Dai N."/>
            <person name="Sheng W."/>
            <person name="Hou X."/>
            <person name="Wei L."/>
        </authorList>
    </citation>
    <scope>NUCLEOTIDE SEQUENCE</scope>
    <source>
        <strain evidence="5">KEN1</strain>
        <tissue evidence="5">Leaf</tissue>
    </source>
</reference>
<evidence type="ECO:0000256" key="3">
    <source>
        <dbReference type="SAM" id="Phobius"/>
    </source>
</evidence>
<keyword evidence="3" id="KW-0812">Transmembrane</keyword>
<dbReference type="InterPro" id="IPR016763">
    <property type="entry name" value="VAP"/>
</dbReference>
<keyword evidence="3" id="KW-0472">Membrane</keyword>
<keyword evidence="2" id="KW-0175">Coiled coil</keyword>
<dbReference type="InterPro" id="IPR013783">
    <property type="entry name" value="Ig-like_fold"/>
</dbReference>
<dbReference type="PANTHER" id="PTHR10809:SF160">
    <property type="entry name" value="VESICLE-ASSOCIATED PROTEIN 1-3"/>
    <property type="match status" value="1"/>
</dbReference>
<proteinExistence type="inferred from homology"/>
<gene>
    <name evidence="5" type="ORF">Slati_0350400</name>
</gene>
<comment type="similarity">
    <text evidence="1">Belongs to the VAMP-associated protein (VAP) (TC 9.B.17) family.</text>
</comment>
<keyword evidence="3" id="KW-1133">Transmembrane helix</keyword>
<dbReference type="Gene3D" id="2.60.40.10">
    <property type="entry name" value="Immunoglobulins"/>
    <property type="match status" value="1"/>
</dbReference>
<dbReference type="InterPro" id="IPR000535">
    <property type="entry name" value="MSP_dom"/>
</dbReference>
<evidence type="ECO:0000256" key="1">
    <source>
        <dbReference type="ARBA" id="ARBA00008932"/>
    </source>
</evidence>
<dbReference type="PIRSF" id="PIRSF019693">
    <property type="entry name" value="VAMP-associated"/>
    <property type="match status" value="1"/>
</dbReference>
<reference evidence="5" key="2">
    <citation type="journal article" date="2024" name="Plant">
        <title>Genomic evolution and insights into agronomic trait innovations of Sesamum species.</title>
        <authorList>
            <person name="Miao H."/>
            <person name="Wang L."/>
            <person name="Qu L."/>
            <person name="Liu H."/>
            <person name="Sun Y."/>
            <person name="Le M."/>
            <person name="Wang Q."/>
            <person name="Wei S."/>
            <person name="Zheng Y."/>
            <person name="Lin W."/>
            <person name="Duan Y."/>
            <person name="Cao H."/>
            <person name="Xiong S."/>
            <person name="Wang X."/>
            <person name="Wei L."/>
            <person name="Li C."/>
            <person name="Ma Q."/>
            <person name="Ju M."/>
            <person name="Zhao R."/>
            <person name="Li G."/>
            <person name="Mu C."/>
            <person name="Tian Q."/>
            <person name="Mei H."/>
            <person name="Zhang T."/>
            <person name="Gao T."/>
            <person name="Zhang H."/>
        </authorList>
    </citation>
    <scope>NUCLEOTIDE SEQUENCE</scope>
    <source>
        <strain evidence="5">KEN1</strain>
    </source>
</reference>
<evidence type="ECO:0000256" key="2">
    <source>
        <dbReference type="SAM" id="Coils"/>
    </source>
</evidence>
<evidence type="ECO:0000259" key="4">
    <source>
        <dbReference type="PROSITE" id="PS50202"/>
    </source>
</evidence>
<dbReference type="GO" id="GO:0005789">
    <property type="term" value="C:endoplasmic reticulum membrane"/>
    <property type="evidence" value="ECO:0007669"/>
    <property type="project" value="InterPro"/>
</dbReference>
<name>A0AAW2YFP3_9LAMI</name>
<protein>
    <submittedName>
        <fullName evidence="5">Vesicle-associated protein 1-3</fullName>
    </submittedName>
</protein>
<feature type="transmembrane region" description="Helical" evidence="3">
    <location>
        <begin position="202"/>
        <end position="222"/>
    </location>
</feature>
<dbReference type="GO" id="GO:0061817">
    <property type="term" value="P:endoplasmic reticulum-plasma membrane tethering"/>
    <property type="evidence" value="ECO:0007669"/>
    <property type="project" value="TreeGrafter"/>
</dbReference>
<feature type="domain" description="MSP" evidence="4">
    <location>
        <begin position="1"/>
        <end position="99"/>
    </location>
</feature>
<accession>A0AAW2YFP3</accession>
<dbReference type="FunFam" id="2.60.40.10:FF:000813">
    <property type="entry name" value="Vesicle-associated protein 1-1"/>
    <property type="match status" value="1"/>
</dbReference>
<dbReference type="Pfam" id="PF00635">
    <property type="entry name" value="Motile_Sperm"/>
    <property type="match status" value="1"/>
</dbReference>
<feature type="coiled-coil region" evidence="2">
    <location>
        <begin position="167"/>
        <end position="194"/>
    </location>
</feature>